<keyword evidence="6" id="KW-1185">Reference proteome</keyword>
<dbReference type="GO" id="GO:0003700">
    <property type="term" value="F:DNA-binding transcription factor activity"/>
    <property type="evidence" value="ECO:0007669"/>
    <property type="project" value="InterPro"/>
</dbReference>
<keyword evidence="1" id="KW-0805">Transcription regulation</keyword>
<organism evidence="5 6">
    <name type="scientific">Pontiella sulfatireligans</name>
    <dbReference type="NCBI Taxonomy" id="2750658"/>
    <lineage>
        <taxon>Bacteria</taxon>
        <taxon>Pseudomonadati</taxon>
        <taxon>Kiritimatiellota</taxon>
        <taxon>Kiritimatiellia</taxon>
        <taxon>Kiritimatiellales</taxon>
        <taxon>Pontiellaceae</taxon>
        <taxon>Pontiella</taxon>
    </lineage>
</organism>
<dbReference type="InterPro" id="IPR020449">
    <property type="entry name" value="Tscrpt_reg_AraC-type_HTH"/>
</dbReference>
<gene>
    <name evidence="5" type="primary">rhaS_1</name>
    <name evidence="5" type="ORF">SCARR_00259</name>
</gene>
<name>A0A6C2UDE1_9BACT</name>
<keyword evidence="2" id="KW-0238">DNA-binding</keyword>
<dbReference type="SMART" id="SM00342">
    <property type="entry name" value="HTH_ARAC"/>
    <property type="match status" value="1"/>
</dbReference>
<protein>
    <submittedName>
        <fullName evidence="5">HTH-type transcriptional activator RhaS</fullName>
    </submittedName>
</protein>
<dbReference type="PROSITE" id="PS01124">
    <property type="entry name" value="HTH_ARAC_FAMILY_2"/>
    <property type="match status" value="1"/>
</dbReference>
<dbReference type="InterPro" id="IPR009057">
    <property type="entry name" value="Homeodomain-like_sf"/>
</dbReference>
<keyword evidence="3" id="KW-0804">Transcription</keyword>
<dbReference type="AlphaFoldDB" id="A0A6C2UDE1"/>
<reference evidence="5 6" key="1">
    <citation type="submission" date="2019-04" db="EMBL/GenBank/DDBJ databases">
        <authorList>
            <person name="Van Vliet M D."/>
        </authorList>
    </citation>
    <scope>NUCLEOTIDE SEQUENCE [LARGE SCALE GENOMIC DNA]</scope>
    <source>
        <strain evidence="5 6">F21</strain>
    </source>
</reference>
<dbReference type="PANTHER" id="PTHR43280:SF2">
    <property type="entry name" value="HTH-TYPE TRANSCRIPTIONAL REGULATOR EXSA"/>
    <property type="match status" value="1"/>
</dbReference>
<dbReference type="PRINTS" id="PR00032">
    <property type="entry name" value="HTHARAC"/>
</dbReference>
<dbReference type="PANTHER" id="PTHR43280">
    <property type="entry name" value="ARAC-FAMILY TRANSCRIPTIONAL REGULATOR"/>
    <property type="match status" value="1"/>
</dbReference>
<dbReference type="GO" id="GO:0043565">
    <property type="term" value="F:sequence-specific DNA binding"/>
    <property type="evidence" value="ECO:0007669"/>
    <property type="project" value="InterPro"/>
</dbReference>
<feature type="domain" description="HTH araC/xylS-type" evidence="4">
    <location>
        <begin position="163"/>
        <end position="261"/>
    </location>
</feature>
<evidence type="ECO:0000259" key="4">
    <source>
        <dbReference type="PROSITE" id="PS01124"/>
    </source>
</evidence>
<dbReference type="EMBL" id="CAAHFH010000001">
    <property type="protein sequence ID" value="VGO18208.1"/>
    <property type="molecule type" value="Genomic_DNA"/>
</dbReference>
<dbReference type="Gene3D" id="1.10.10.60">
    <property type="entry name" value="Homeodomain-like"/>
    <property type="match status" value="2"/>
</dbReference>
<dbReference type="Proteomes" id="UP000346198">
    <property type="component" value="Unassembled WGS sequence"/>
</dbReference>
<evidence type="ECO:0000256" key="1">
    <source>
        <dbReference type="ARBA" id="ARBA00023015"/>
    </source>
</evidence>
<proteinExistence type="predicted"/>
<evidence type="ECO:0000313" key="6">
    <source>
        <dbReference type="Proteomes" id="UP000346198"/>
    </source>
</evidence>
<evidence type="ECO:0000313" key="5">
    <source>
        <dbReference type="EMBL" id="VGO18208.1"/>
    </source>
</evidence>
<dbReference type="InterPro" id="IPR018060">
    <property type="entry name" value="HTH_AraC"/>
</dbReference>
<dbReference type="Pfam" id="PF12833">
    <property type="entry name" value="HTH_18"/>
    <property type="match status" value="1"/>
</dbReference>
<evidence type="ECO:0000256" key="3">
    <source>
        <dbReference type="ARBA" id="ARBA00023163"/>
    </source>
</evidence>
<evidence type="ECO:0000256" key="2">
    <source>
        <dbReference type="ARBA" id="ARBA00023125"/>
    </source>
</evidence>
<sequence>MYPHTNPGMEIVLAELGRLDWAVERIPESLNPGSVFFTLPWQVHGSLKVREPRNKIFFVLFELAQIEKPKKARLGFPASLGFSAAEEKLVSDILVPAQRHSWPASGLLRDLFPKLIQKLNGNTRIEAVAANALLRAIIVELAGIVDSAPASLRHMTPTMTRVQQFLQTVVSSLDHPWTLDEMASSCSMKRTHFANSCKQLTGYPPMLYLNRVRFERACELLKTTETPITDIAFECGYNTSQYFAESFKRFSRMTPSDYRSHLPQLDAIMASNWNHPEERSIEDEIERSSRLSCGRN</sequence>
<dbReference type="SUPFAM" id="SSF46689">
    <property type="entry name" value="Homeodomain-like"/>
    <property type="match status" value="2"/>
</dbReference>
<accession>A0A6C2UDE1</accession>